<reference evidence="1 2" key="1">
    <citation type="journal article" date="2014" name="Int. J. Syst. Evol. Microbiol.">
        <title>Complete genome sequence of Corynebacterium casei LMG S-19264T (=DSM 44701T), isolated from a smear-ripened cheese.</title>
        <authorList>
            <consortium name="US DOE Joint Genome Institute (JGI-PGF)"/>
            <person name="Walter F."/>
            <person name="Albersmeier A."/>
            <person name="Kalinowski J."/>
            <person name="Ruckert C."/>
        </authorList>
    </citation>
    <scope>NUCLEOTIDE SEQUENCE [LARGE SCALE GENOMIC DNA]</scope>
    <source>
        <strain evidence="1 2">CGMCC 4.7206</strain>
    </source>
</reference>
<dbReference type="EMBL" id="BMMT01000001">
    <property type="protein sequence ID" value="GGI68586.1"/>
    <property type="molecule type" value="Genomic_DNA"/>
</dbReference>
<proteinExistence type="predicted"/>
<accession>A0A917JIA1</accession>
<dbReference type="Proteomes" id="UP000597989">
    <property type="component" value="Unassembled WGS sequence"/>
</dbReference>
<comment type="caution">
    <text evidence="1">The sequence shown here is derived from an EMBL/GenBank/DDBJ whole genome shotgun (WGS) entry which is preliminary data.</text>
</comment>
<protein>
    <recommendedName>
        <fullName evidence="3">PE family protein</fullName>
    </recommendedName>
</protein>
<sequence>MNVIPAEPGVTAGRAVVNTFVNTRGASGAPTVTQASFSVDLDQIPALIGKYEEARDKLEQTKFKARELQQIKAPGDDEVSKSMAAALERMAGNEPGGLAWVVDKTIERLNTQINQLKAAQQGYRTADENATPQQV</sequence>
<evidence type="ECO:0008006" key="3">
    <source>
        <dbReference type="Google" id="ProtNLM"/>
    </source>
</evidence>
<gene>
    <name evidence="1" type="ORF">GCM10011581_01910</name>
</gene>
<dbReference type="AlphaFoldDB" id="A0A917JIA1"/>
<organism evidence="1 2">
    <name type="scientific">Saccharopolyspora thermophila</name>
    <dbReference type="NCBI Taxonomy" id="89367"/>
    <lineage>
        <taxon>Bacteria</taxon>
        <taxon>Bacillati</taxon>
        <taxon>Actinomycetota</taxon>
        <taxon>Actinomycetes</taxon>
        <taxon>Pseudonocardiales</taxon>
        <taxon>Pseudonocardiaceae</taxon>
        <taxon>Saccharopolyspora</taxon>
    </lineage>
</organism>
<evidence type="ECO:0000313" key="1">
    <source>
        <dbReference type="EMBL" id="GGI68586.1"/>
    </source>
</evidence>
<name>A0A917JIA1_9PSEU</name>
<evidence type="ECO:0000313" key="2">
    <source>
        <dbReference type="Proteomes" id="UP000597989"/>
    </source>
</evidence>